<evidence type="ECO:0008006" key="5">
    <source>
        <dbReference type="Google" id="ProtNLM"/>
    </source>
</evidence>
<organism evidence="3 4">
    <name type="scientific">Salix suchowensis</name>
    <dbReference type="NCBI Taxonomy" id="1278906"/>
    <lineage>
        <taxon>Eukaryota</taxon>
        <taxon>Viridiplantae</taxon>
        <taxon>Streptophyta</taxon>
        <taxon>Embryophyta</taxon>
        <taxon>Tracheophyta</taxon>
        <taxon>Spermatophyta</taxon>
        <taxon>Magnoliopsida</taxon>
        <taxon>eudicotyledons</taxon>
        <taxon>Gunneridae</taxon>
        <taxon>Pentapetalae</taxon>
        <taxon>rosids</taxon>
        <taxon>fabids</taxon>
        <taxon>Malpighiales</taxon>
        <taxon>Salicaceae</taxon>
        <taxon>Saliceae</taxon>
        <taxon>Salix</taxon>
    </lineage>
</organism>
<reference evidence="3" key="2">
    <citation type="journal article" date="2023" name="Int. J. Mol. Sci.">
        <title>De Novo Assembly and Annotation of 11 Diverse Shrub Willow (Salix) Genomes Reveals Novel Gene Organization in Sex-Linked Regions.</title>
        <authorList>
            <person name="Hyden B."/>
            <person name="Feng K."/>
            <person name="Yates T.B."/>
            <person name="Jawdy S."/>
            <person name="Cereghino C."/>
            <person name="Smart L.B."/>
            <person name="Muchero W."/>
        </authorList>
    </citation>
    <scope>NUCLEOTIDE SEQUENCE</scope>
    <source>
        <tissue evidence="3">Shoot tip</tissue>
    </source>
</reference>
<feature type="chain" id="PRO_5045750565" description="Glycine-rich protein" evidence="2">
    <location>
        <begin position="24"/>
        <end position="244"/>
    </location>
</feature>
<name>A0ABQ9AF34_9ROSI</name>
<comment type="caution">
    <text evidence="3">The sequence shown here is derived from an EMBL/GenBank/DDBJ whole genome shotgun (WGS) entry which is preliminary data.</text>
</comment>
<dbReference type="EMBL" id="JAPFFI010000021">
    <property type="protein sequence ID" value="KAJ6333549.1"/>
    <property type="molecule type" value="Genomic_DNA"/>
</dbReference>
<keyword evidence="4" id="KW-1185">Reference proteome</keyword>
<feature type="compositionally biased region" description="Gly residues" evidence="1">
    <location>
        <begin position="109"/>
        <end position="143"/>
    </location>
</feature>
<feature type="signal peptide" evidence="2">
    <location>
        <begin position="1"/>
        <end position="23"/>
    </location>
</feature>
<evidence type="ECO:0000313" key="3">
    <source>
        <dbReference type="EMBL" id="KAJ6333549.1"/>
    </source>
</evidence>
<evidence type="ECO:0000256" key="1">
    <source>
        <dbReference type="SAM" id="MobiDB-lite"/>
    </source>
</evidence>
<accession>A0ABQ9AF34</accession>
<feature type="region of interest" description="Disordered" evidence="1">
    <location>
        <begin position="59"/>
        <end position="92"/>
    </location>
</feature>
<evidence type="ECO:0000256" key="2">
    <source>
        <dbReference type="SAM" id="SignalP"/>
    </source>
</evidence>
<feature type="region of interest" description="Disordered" evidence="1">
    <location>
        <begin position="206"/>
        <end position="244"/>
    </location>
</feature>
<sequence>MAMPDCLCLAFVVLVLGCELISANRVLIHKDQGPYKPDSLGSGETWSWEGGGNFGVGQGSGNIGSDTGRGNGAGGGVVSGGGSDGRISWPGFGAGGRIEGDFSWPTVGGTSGGIGGGIGSAPSNGNGGNEGGGGSAIGGGSDSSGGRPSFGNGDGNGRSDNTIPGLVPSGQALLCTPINCQNSGSCGGIGVYFDYNFNWPTLHSSASATKSTENHDSKHSTAQGLTNSDSKNTIHQQDGILPED</sequence>
<evidence type="ECO:0000313" key="4">
    <source>
        <dbReference type="Proteomes" id="UP001141253"/>
    </source>
</evidence>
<reference evidence="3" key="1">
    <citation type="submission" date="2022-10" db="EMBL/GenBank/DDBJ databases">
        <authorList>
            <person name="Hyden B.L."/>
            <person name="Feng K."/>
            <person name="Yates T."/>
            <person name="Jawdy S."/>
            <person name="Smart L.B."/>
            <person name="Muchero W."/>
        </authorList>
    </citation>
    <scope>NUCLEOTIDE SEQUENCE</scope>
    <source>
        <tissue evidence="3">Shoot tip</tissue>
    </source>
</reference>
<keyword evidence="2" id="KW-0732">Signal</keyword>
<feature type="compositionally biased region" description="Gly residues" evidence="1">
    <location>
        <begin position="59"/>
        <end position="84"/>
    </location>
</feature>
<feature type="compositionally biased region" description="Polar residues" evidence="1">
    <location>
        <begin position="220"/>
        <end position="236"/>
    </location>
</feature>
<feature type="region of interest" description="Disordered" evidence="1">
    <location>
        <begin position="104"/>
        <end position="164"/>
    </location>
</feature>
<proteinExistence type="predicted"/>
<protein>
    <recommendedName>
        <fullName evidence="5">Glycine-rich protein</fullName>
    </recommendedName>
</protein>
<dbReference type="Proteomes" id="UP001141253">
    <property type="component" value="Chromosome 11"/>
</dbReference>
<gene>
    <name evidence="3" type="ORF">OIU77_009423</name>
</gene>